<reference evidence="3" key="3">
    <citation type="submission" date="2016-11" db="EMBL/GenBank/DDBJ databases">
        <authorList>
            <person name="Varghese N."/>
            <person name="Submissions S."/>
        </authorList>
    </citation>
    <scope>NUCLEOTIDE SEQUENCE [LARGE SCALE GENOMIC DNA]</scope>
    <source>
        <strain evidence="3">DSM 27989</strain>
    </source>
</reference>
<dbReference type="AlphaFoldDB" id="A0A1M7BNM1"/>
<evidence type="ECO:0000313" key="4">
    <source>
        <dbReference type="Proteomes" id="UP000650994"/>
    </source>
</evidence>
<evidence type="ECO:0000313" key="3">
    <source>
        <dbReference type="Proteomes" id="UP000184120"/>
    </source>
</evidence>
<dbReference type="RefSeq" id="WP_072933567.1">
    <property type="nucleotide sequence ID" value="NZ_BMFL01000013.1"/>
</dbReference>
<accession>A0A1M7BNM1</accession>
<dbReference type="OrthoDB" id="9775118at2"/>
<keyword evidence="4" id="KW-1185">Reference proteome</keyword>
<reference evidence="1" key="1">
    <citation type="journal article" date="2014" name="Int. J. Syst. Evol. Microbiol.">
        <title>Complete genome of a new Firmicutes species belonging to the dominant human colonic microbiota ('Ruminococcus bicirculans') reveals two chromosomes and a selective capacity to utilize plant glucans.</title>
        <authorList>
            <consortium name="NISC Comparative Sequencing Program"/>
            <person name="Wegmann U."/>
            <person name="Louis P."/>
            <person name="Goesmann A."/>
            <person name="Henrissat B."/>
            <person name="Duncan S.H."/>
            <person name="Flint H.J."/>
        </authorList>
    </citation>
    <scope>NUCLEOTIDE SEQUENCE</scope>
    <source>
        <strain evidence="1">CGMCC 1.12707</strain>
    </source>
</reference>
<dbReference type="EMBL" id="BMFL01000013">
    <property type="protein sequence ID" value="GGF03053.1"/>
    <property type="molecule type" value="Genomic_DNA"/>
</dbReference>
<dbReference type="InterPro" id="IPR029052">
    <property type="entry name" value="Metallo-depent_PP-like"/>
</dbReference>
<dbReference type="EMBL" id="FRBH01000011">
    <property type="protein sequence ID" value="SHL56527.1"/>
    <property type="molecule type" value="Genomic_DNA"/>
</dbReference>
<dbReference type="SUPFAM" id="SSF56300">
    <property type="entry name" value="Metallo-dependent phosphatases"/>
    <property type="match status" value="1"/>
</dbReference>
<proteinExistence type="predicted"/>
<reference evidence="2" key="2">
    <citation type="submission" date="2016-11" db="EMBL/GenBank/DDBJ databases">
        <authorList>
            <person name="Jaros S."/>
            <person name="Januszkiewicz K."/>
            <person name="Wedrychowicz H."/>
        </authorList>
    </citation>
    <scope>NUCLEOTIDE SEQUENCE [LARGE SCALE GENOMIC DNA]</scope>
    <source>
        <strain evidence="2">DSM 27989</strain>
    </source>
</reference>
<dbReference type="Proteomes" id="UP000184120">
    <property type="component" value="Unassembled WGS sequence"/>
</dbReference>
<organism evidence="2 3">
    <name type="scientific">Chishuiella changwenlii</name>
    <dbReference type="NCBI Taxonomy" id="1434701"/>
    <lineage>
        <taxon>Bacteria</taxon>
        <taxon>Pseudomonadati</taxon>
        <taxon>Bacteroidota</taxon>
        <taxon>Flavobacteriia</taxon>
        <taxon>Flavobacteriales</taxon>
        <taxon>Weeksellaceae</taxon>
        <taxon>Chishuiella</taxon>
    </lineage>
</organism>
<dbReference type="Gene3D" id="3.60.21.10">
    <property type="match status" value="1"/>
</dbReference>
<name>A0A1M7BNM1_9FLAO</name>
<gene>
    <name evidence="1" type="ORF">GCM10010984_20620</name>
    <name evidence="2" type="ORF">SAMN05443634_11169</name>
</gene>
<sequence length="274" mass="30808">MSDRREFLKHCGILGGLFLVSQQEVVNSLSQFSRFNLKLDLNNLNLFFTGNLKGNLSELGQIKDTSSLLFDAGNFISSSSEIENQIKKMNFLGYQVAALGKNELALGEEKLIQLAQKSEFALVNSHINFENKVLSKLVKPFQIIDLVEKKVGVLSISSGFKSSRDLKKINELANTLRNKQNCGIIVCLIANNIQKKTAHSLLRKSENIDLFWTPEIPNTKGGNFISRNALAQEVTLIYGTKSKREIGYYQADLSNDYYLPKQIIHEVKTKQFIG</sequence>
<evidence type="ECO:0000313" key="2">
    <source>
        <dbReference type="EMBL" id="SHL56527.1"/>
    </source>
</evidence>
<dbReference type="Proteomes" id="UP000650994">
    <property type="component" value="Unassembled WGS sequence"/>
</dbReference>
<evidence type="ECO:0000313" key="1">
    <source>
        <dbReference type="EMBL" id="GGF03053.1"/>
    </source>
</evidence>
<protein>
    <submittedName>
        <fullName evidence="2">Uncharacterized protein</fullName>
    </submittedName>
</protein>
<dbReference type="STRING" id="1434701.SAMN05443634_11169"/>
<reference evidence="1" key="5">
    <citation type="submission" date="2024-05" db="EMBL/GenBank/DDBJ databases">
        <authorList>
            <person name="Sun Q."/>
            <person name="Zhou Y."/>
        </authorList>
    </citation>
    <scope>NUCLEOTIDE SEQUENCE</scope>
    <source>
        <strain evidence="1">CGMCC 1.12707</strain>
    </source>
</reference>
<reference evidence="4" key="4">
    <citation type="journal article" date="2019" name="Int. J. Syst. Evol. Microbiol.">
        <title>The Global Catalogue of Microorganisms (GCM) 10K type strain sequencing project: providing services to taxonomists for standard genome sequencing and annotation.</title>
        <authorList>
            <consortium name="The Broad Institute Genomics Platform"/>
            <consortium name="The Broad Institute Genome Sequencing Center for Infectious Disease"/>
            <person name="Wu L."/>
            <person name="Ma J."/>
        </authorList>
    </citation>
    <scope>NUCLEOTIDE SEQUENCE [LARGE SCALE GENOMIC DNA]</scope>
    <source>
        <strain evidence="4">CGMCC 1.12707</strain>
    </source>
</reference>